<evidence type="ECO:0000313" key="3">
    <source>
        <dbReference type="Proteomes" id="UP000198636"/>
    </source>
</evidence>
<name>A0A1G5H008_9FIRM</name>
<dbReference type="OrthoDB" id="1957159at2"/>
<gene>
    <name evidence="2" type="ORF">SAMN03080606_01858</name>
</gene>
<dbReference type="EMBL" id="FMUS01000010">
    <property type="protein sequence ID" value="SCY57192.1"/>
    <property type="molecule type" value="Genomic_DNA"/>
</dbReference>
<reference evidence="2 3" key="1">
    <citation type="submission" date="2016-10" db="EMBL/GenBank/DDBJ databases">
        <authorList>
            <person name="de Groot N.N."/>
        </authorList>
    </citation>
    <scope>NUCLEOTIDE SEQUENCE [LARGE SCALE GENOMIC DNA]</scope>
    <source>
        <strain evidence="2 3">DSM 18978</strain>
    </source>
</reference>
<evidence type="ECO:0000313" key="2">
    <source>
        <dbReference type="EMBL" id="SCY57192.1"/>
    </source>
</evidence>
<keyword evidence="3" id="KW-1185">Reference proteome</keyword>
<protein>
    <submittedName>
        <fullName evidence="2">Uncharacterized protein</fullName>
    </submittedName>
</protein>
<evidence type="ECO:0000256" key="1">
    <source>
        <dbReference type="SAM" id="Coils"/>
    </source>
</evidence>
<accession>A0A1G5H008</accession>
<dbReference type="AlphaFoldDB" id="A0A1G5H008"/>
<keyword evidence="1" id="KW-0175">Coiled coil</keyword>
<dbReference type="STRING" id="1120976.SAMN03080606_01858"/>
<dbReference type="Proteomes" id="UP000198636">
    <property type="component" value="Unassembled WGS sequence"/>
</dbReference>
<organism evidence="2 3">
    <name type="scientific">Alkaliphilus peptidifermentans DSM 18978</name>
    <dbReference type="NCBI Taxonomy" id="1120976"/>
    <lineage>
        <taxon>Bacteria</taxon>
        <taxon>Bacillati</taxon>
        <taxon>Bacillota</taxon>
        <taxon>Clostridia</taxon>
        <taxon>Peptostreptococcales</taxon>
        <taxon>Natronincolaceae</taxon>
        <taxon>Alkaliphilus</taxon>
    </lineage>
</organism>
<proteinExistence type="predicted"/>
<dbReference type="RefSeq" id="WP_091542654.1">
    <property type="nucleotide sequence ID" value="NZ_FMUS01000010.1"/>
</dbReference>
<feature type="coiled-coil region" evidence="1">
    <location>
        <begin position="36"/>
        <end position="132"/>
    </location>
</feature>
<sequence>MMKYQQVSYNFVPKAEDLETEKKITEDLKAEKKITDEIIEEQAEQLKDDNNNLLNELEELRVQVDFAKKQLETKEFELVSANNKLNELESQMGRYEAYKEDVEYIDALNIKLESLTKEREDLVMQLQQRQDHIQTLYMIMLVLVFI</sequence>